<sequence>MNKILSDVEQYIFGEFTLRMDGILYYQDKETSLPPKELGVLILLLNSAGVLISKDEILEKVWGGDAVAEESLTRCVYVLRRLLKENKNNRYIDTIYGKGYRFTCPVTHVSPVNERESKSVLAVLPFKMDNPTHSSVMHDFLIQALSKYAARGLNILPSTLTSSCKDYDDIVTLLDKTQPDYYLAGMMITHSIKPSLRIELVRTRDHYIVHRESFTLDENINFSCLSLQCLIDDFLPRYIPCLINGKNAVSLMKESDTAIAYLNGRHQLDCYTPSSVKKALSQFLQCLDKDPNHPLLLTSIAECYLAMANLGLFDKKHAQMEAKRTVIKALSKEPDNALALSLLAILNSINKEHCVADILFQQATSLAPSNAAIHYYHAWHLLLVGRIKEALDAVHISLKLLPTRVASGILKMLLNFINGDATAAIRIGKRKLIEQAPQHATLQSFLAVILAKEEHYIEAIELAEKTKASAENQGILLDNYHYVNSPREHNHGTQKTVHDYFMQNYFMSDISTAAKNASLSLKYKKLSTPVKEKCFYSPLRHNNTVTQLNIAS</sequence>
<dbReference type="GO" id="GO:0006355">
    <property type="term" value="P:regulation of DNA-templated transcription"/>
    <property type="evidence" value="ECO:0007669"/>
    <property type="project" value="InterPro"/>
</dbReference>
<dbReference type="OrthoDB" id="6593698at2"/>
<evidence type="ECO:0000313" key="4">
    <source>
        <dbReference type="EMBL" id="AWK14579.1"/>
    </source>
</evidence>
<dbReference type="KEGG" id="fsm:CCS41_08985"/>
<dbReference type="CDD" id="cd00383">
    <property type="entry name" value="trans_reg_C"/>
    <property type="match status" value="1"/>
</dbReference>
<dbReference type="AlphaFoldDB" id="A0A2U8I685"/>
<dbReference type="RefSeq" id="WP_072550175.1">
    <property type="nucleotide sequence ID" value="NZ_CP021659.1"/>
</dbReference>
<dbReference type="GO" id="GO:0000160">
    <property type="term" value="P:phosphorelay signal transduction system"/>
    <property type="evidence" value="ECO:0007669"/>
    <property type="project" value="InterPro"/>
</dbReference>
<evidence type="ECO:0000256" key="2">
    <source>
        <dbReference type="PROSITE-ProRule" id="PRU01091"/>
    </source>
</evidence>
<dbReference type="InterPro" id="IPR016032">
    <property type="entry name" value="Sig_transdc_resp-reg_C-effctor"/>
</dbReference>
<dbReference type="STRING" id="1878942.GCA_900128755_01483"/>
<evidence type="ECO:0000256" key="1">
    <source>
        <dbReference type="ARBA" id="ARBA00023125"/>
    </source>
</evidence>
<reference evidence="4 5" key="1">
    <citation type="submission" date="2017-05" db="EMBL/GenBank/DDBJ databases">
        <title>Genome sequence of Candidatus Fukatsuia symbiotica and Candidatus Hamiltonella defensa from Acyrthosiphon pisum strain 5D.</title>
        <authorList>
            <person name="Patel V.A."/>
            <person name="Chevignon G."/>
            <person name="Russell J.A."/>
            <person name="Oliver K.M."/>
        </authorList>
    </citation>
    <scope>NUCLEOTIDE SEQUENCE [LARGE SCALE GENOMIC DNA]</scope>
    <source>
        <strain evidence="4 5">5D</strain>
    </source>
</reference>
<dbReference type="Pfam" id="PF00486">
    <property type="entry name" value="Trans_reg_C"/>
    <property type="match status" value="1"/>
</dbReference>
<protein>
    <recommendedName>
        <fullName evidence="3">OmpR/PhoB-type domain-containing protein</fullName>
    </recommendedName>
</protein>
<keyword evidence="1 2" id="KW-0238">DNA-binding</keyword>
<feature type="DNA-binding region" description="OmpR/PhoB-type" evidence="2">
    <location>
        <begin position="8"/>
        <end position="104"/>
    </location>
</feature>
<dbReference type="Gene3D" id="1.10.10.10">
    <property type="entry name" value="Winged helix-like DNA-binding domain superfamily/Winged helix DNA-binding domain"/>
    <property type="match status" value="1"/>
</dbReference>
<evidence type="ECO:0000313" key="5">
    <source>
        <dbReference type="Proteomes" id="UP000261875"/>
    </source>
</evidence>
<dbReference type="SUPFAM" id="SSF48452">
    <property type="entry name" value="TPR-like"/>
    <property type="match status" value="1"/>
</dbReference>
<dbReference type="PROSITE" id="PS51755">
    <property type="entry name" value="OMPR_PHOB"/>
    <property type="match status" value="1"/>
</dbReference>
<dbReference type="Gene3D" id="1.25.40.10">
    <property type="entry name" value="Tetratricopeptide repeat domain"/>
    <property type="match status" value="1"/>
</dbReference>
<dbReference type="InterPro" id="IPR036388">
    <property type="entry name" value="WH-like_DNA-bd_sf"/>
</dbReference>
<evidence type="ECO:0000259" key="3">
    <source>
        <dbReference type="PROSITE" id="PS51755"/>
    </source>
</evidence>
<dbReference type="EMBL" id="CP021659">
    <property type="protein sequence ID" value="AWK14579.1"/>
    <property type="molecule type" value="Genomic_DNA"/>
</dbReference>
<name>A0A2U8I685_9GAMM</name>
<gene>
    <name evidence="4" type="ORF">CCS41_08985</name>
</gene>
<keyword evidence="5" id="KW-1185">Reference proteome</keyword>
<dbReference type="GO" id="GO:0003677">
    <property type="term" value="F:DNA binding"/>
    <property type="evidence" value="ECO:0007669"/>
    <property type="project" value="UniProtKB-UniRule"/>
</dbReference>
<proteinExistence type="predicted"/>
<dbReference type="Proteomes" id="UP000261875">
    <property type="component" value="Chromosome"/>
</dbReference>
<dbReference type="InterPro" id="IPR011990">
    <property type="entry name" value="TPR-like_helical_dom_sf"/>
</dbReference>
<organism evidence="4 5">
    <name type="scientific">Candidatus Fukatsuia symbiotica</name>
    <dbReference type="NCBI Taxonomy" id="1878942"/>
    <lineage>
        <taxon>Bacteria</taxon>
        <taxon>Pseudomonadati</taxon>
        <taxon>Pseudomonadota</taxon>
        <taxon>Gammaproteobacteria</taxon>
        <taxon>Enterobacterales</taxon>
        <taxon>Yersiniaceae</taxon>
        <taxon>Candidatus Fukatsuia</taxon>
    </lineage>
</organism>
<accession>A0A2U8I685</accession>
<dbReference type="SUPFAM" id="SSF46894">
    <property type="entry name" value="C-terminal effector domain of the bipartite response regulators"/>
    <property type="match status" value="1"/>
</dbReference>
<feature type="domain" description="OmpR/PhoB-type" evidence="3">
    <location>
        <begin position="8"/>
        <end position="104"/>
    </location>
</feature>
<dbReference type="SMART" id="SM00862">
    <property type="entry name" value="Trans_reg_C"/>
    <property type="match status" value="1"/>
</dbReference>
<dbReference type="InterPro" id="IPR001867">
    <property type="entry name" value="OmpR/PhoB-type_DNA-bd"/>
</dbReference>